<reference evidence="9 10" key="1">
    <citation type="submission" date="2015-09" db="EMBL/GenBank/DDBJ databases">
        <title>Host preference determinants of Valsa canker pathogens revealed by comparative genomics.</title>
        <authorList>
            <person name="Yin Z."/>
            <person name="Huang L."/>
        </authorList>
    </citation>
    <scope>NUCLEOTIDE SEQUENCE [LARGE SCALE GENOMIC DNA]</scope>
    <source>
        <strain evidence="9 10">SXYLt</strain>
    </source>
</reference>
<dbReference type="InterPro" id="IPR050925">
    <property type="entry name" value="Rhomboid_protease_S54"/>
</dbReference>
<protein>
    <recommendedName>
        <fullName evidence="8">Peptidase S54 rhomboid domain-containing protein</fullName>
    </recommendedName>
</protein>
<evidence type="ECO:0000256" key="6">
    <source>
        <dbReference type="ARBA" id="ARBA00023136"/>
    </source>
</evidence>
<keyword evidence="6 7" id="KW-0472">Membrane</keyword>
<gene>
    <name evidence="9" type="ORF">VPNG_06267</name>
</gene>
<dbReference type="GO" id="GO:0016020">
    <property type="term" value="C:membrane"/>
    <property type="evidence" value="ECO:0007669"/>
    <property type="project" value="UniProtKB-SubCell"/>
</dbReference>
<dbReference type="InterPro" id="IPR022764">
    <property type="entry name" value="Peptidase_S54_rhomboid_dom"/>
</dbReference>
<evidence type="ECO:0000256" key="1">
    <source>
        <dbReference type="ARBA" id="ARBA00004141"/>
    </source>
</evidence>
<feature type="domain" description="Peptidase S54 rhomboid" evidence="8">
    <location>
        <begin position="69"/>
        <end position="233"/>
    </location>
</feature>
<sequence length="251" mass="27528">MASSRVANGLLWGTIGANIYVFGRWHSFIPDAQAAKAGPQSQAYQQAKDKHIRYMHENYTLSRKNVAEGRWWTLLTSALSHKDLVHLGVNMMVLHTTVRIGFSHLIGLGPLQMGTLAVGSALCGSLGSLYDYGKAAEAGMGEGSGLGASGMVQGIMVATALAVPRLPMQLFPIPIPMPYWVLVGGFVGYDMYRLYEQRASGRRRQNWMGAYVGYAAHLGGAAFGAAFYFLAMRRGMVVRRDALRRMIQRRP</sequence>
<evidence type="ECO:0000256" key="7">
    <source>
        <dbReference type="SAM" id="Phobius"/>
    </source>
</evidence>
<name>A0A423X2F8_9PEZI</name>
<organism evidence="9 10">
    <name type="scientific">Cytospora leucostoma</name>
    <dbReference type="NCBI Taxonomy" id="1230097"/>
    <lineage>
        <taxon>Eukaryota</taxon>
        <taxon>Fungi</taxon>
        <taxon>Dikarya</taxon>
        <taxon>Ascomycota</taxon>
        <taxon>Pezizomycotina</taxon>
        <taxon>Sordariomycetes</taxon>
        <taxon>Sordariomycetidae</taxon>
        <taxon>Diaporthales</taxon>
        <taxon>Cytosporaceae</taxon>
        <taxon>Cytospora</taxon>
    </lineage>
</organism>
<dbReference type="Proteomes" id="UP000285146">
    <property type="component" value="Unassembled WGS sequence"/>
</dbReference>
<feature type="transmembrane region" description="Helical" evidence="7">
    <location>
        <begin position="209"/>
        <end position="230"/>
    </location>
</feature>
<evidence type="ECO:0000256" key="3">
    <source>
        <dbReference type="ARBA" id="ARBA00022692"/>
    </source>
</evidence>
<dbReference type="GO" id="GO:0004252">
    <property type="term" value="F:serine-type endopeptidase activity"/>
    <property type="evidence" value="ECO:0007669"/>
    <property type="project" value="InterPro"/>
</dbReference>
<comment type="similarity">
    <text evidence="2">Belongs to the peptidase S54 family.</text>
</comment>
<dbReference type="EMBL" id="LKEB01000030">
    <property type="protein sequence ID" value="ROW09941.1"/>
    <property type="molecule type" value="Genomic_DNA"/>
</dbReference>
<dbReference type="SUPFAM" id="SSF144091">
    <property type="entry name" value="Rhomboid-like"/>
    <property type="match status" value="1"/>
</dbReference>
<evidence type="ECO:0000313" key="9">
    <source>
        <dbReference type="EMBL" id="ROW09941.1"/>
    </source>
</evidence>
<dbReference type="Pfam" id="PF01694">
    <property type="entry name" value="Rhomboid"/>
    <property type="match status" value="1"/>
</dbReference>
<proteinExistence type="inferred from homology"/>
<evidence type="ECO:0000256" key="5">
    <source>
        <dbReference type="ARBA" id="ARBA00022989"/>
    </source>
</evidence>
<feature type="transmembrane region" description="Helical" evidence="7">
    <location>
        <begin position="170"/>
        <end position="189"/>
    </location>
</feature>
<evidence type="ECO:0000313" key="10">
    <source>
        <dbReference type="Proteomes" id="UP000285146"/>
    </source>
</evidence>
<keyword evidence="4" id="KW-0378">Hydrolase</keyword>
<dbReference type="InterPro" id="IPR035952">
    <property type="entry name" value="Rhomboid-like_sf"/>
</dbReference>
<dbReference type="FunCoup" id="A0A423X2F8">
    <property type="interactions" value="582"/>
</dbReference>
<dbReference type="PANTHER" id="PTHR43731:SF14">
    <property type="entry name" value="PRESENILIN-ASSOCIATED RHOMBOID-LIKE PROTEIN, MITOCHONDRIAL"/>
    <property type="match status" value="1"/>
</dbReference>
<keyword evidence="5 7" id="KW-1133">Transmembrane helix</keyword>
<evidence type="ECO:0000256" key="4">
    <source>
        <dbReference type="ARBA" id="ARBA00022801"/>
    </source>
</evidence>
<evidence type="ECO:0000256" key="2">
    <source>
        <dbReference type="ARBA" id="ARBA00009045"/>
    </source>
</evidence>
<dbReference type="Gene3D" id="1.20.1540.10">
    <property type="entry name" value="Rhomboid-like"/>
    <property type="match status" value="1"/>
</dbReference>
<comment type="subcellular location">
    <subcellularLocation>
        <location evidence="1">Membrane</location>
        <topology evidence="1">Multi-pass membrane protein</topology>
    </subcellularLocation>
</comment>
<keyword evidence="10" id="KW-1185">Reference proteome</keyword>
<dbReference type="AlphaFoldDB" id="A0A423X2F8"/>
<accession>A0A423X2F8</accession>
<dbReference type="OrthoDB" id="418595at2759"/>
<dbReference type="PANTHER" id="PTHR43731">
    <property type="entry name" value="RHOMBOID PROTEASE"/>
    <property type="match status" value="1"/>
</dbReference>
<comment type="caution">
    <text evidence="9">The sequence shown here is derived from an EMBL/GenBank/DDBJ whole genome shotgun (WGS) entry which is preliminary data.</text>
</comment>
<evidence type="ECO:0000259" key="8">
    <source>
        <dbReference type="Pfam" id="PF01694"/>
    </source>
</evidence>
<keyword evidence="3 7" id="KW-0812">Transmembrane</keyword>
<dbReference type="InParanoid" id="A0A423X2F8"/>